<evidence type="ECO:0000313" key="2">
    <source>
        <dbReference type="EMBL" id="GCE20811.1"/>
    </source>
</evidence>
<accession>A0A402ANN3</accession>
<proteinExistence type="predicted"/>
<evidence type="ECO:0008006" key="4">
    <source>
        <dbReference type="Google" id="ProtNLM"/>
    </source>
</evidence>
<name>A0A402ANN3_9CHLR</name>
<dbReference type="Proteomes" id="UP000287188">
    <property type="component" value="Unassembled WGS sequence"/>
</dbReference>
<dbReference type="AlphaFoldDB" id="A0A402ANN3"/>
<feature type="transmembrane region" description="Helical" evidence="1">
    <location>
        <begin position="101"/>
        <end position="128"/>
    </location>
</feature>
<evidence type="ECO:0000256" key="1">
    <source>
        <dbReference type="SAM" id="Phobius"/>
    </source>
</evidence>
<feature type="transmembrane region" description="Helical" evidence="1">
    <location>
        <begin position="27"/>
        <end position="49"/>
    </location>
</feature>
<gene>
    <name evidence="2" type="ORF">KDK_46110</name>
</gene>
<dbReference type="OrthoDB" id="160487at2"/>
<evidence type="ECO:0000313" key="3">
    <source>
        <dbReference type="Proteomes" id="UP000287188"/>
    </source>
</evidence>
<keyword evidence="1" id="KW-0812">Transmembrane</keyword>
<comment type="caution">
    <text evidence="2">The sequence shown here is derived from an EMBL/GenBank/DDBJ whole genome shotgun (WGS) entry which is preliminary data.</text>
</comment>
<feature type="transmembrane region" description="Helical" evidence="1">
    <location>
        <begin position="69"/>
        <end position="94"/>
    </location>
</feature>
<keyword evidence="1" id="KW-1133">Transmembrane helix</keyword>
<keyword evidence="3" id="KW-1185">Reference proteome</keyword>
<organism evidence="2 3">
    <name type="scientific">Dictyobacter kobayashii</name>
    <dbReference type="NCBI Taxonomy" id="2014872"/>
    <lineage>
        <taxon>Bacteria</taxon>
        <taxon>Bacillati</taxon>
        <taxon>Chloroflexota</taxon>
        <taxon>Ktedonobacteria</taxon>
        <taxon>Ktedonobacterales</taxon>
        <taxon>Dictyobacteraceae</taxon>
        <taxon>Dictyobacter</taxon>
    </lineage>
</organism>
<feature type="transmembrane region" description="Helical" evidence="1">
    <location>
        <begin position="182"/>
        <end position="201"/>
    </location>
</feature>
<dbReference type="EMBL" id="BIFS01000001">
    <property type="protein sequence ID" value="GCE20811.1"/>
    <property type="molecule type" value="Genomic_DNA"/>
</dbReference>
<keyword evidence="1" id="KW-0472">Membrane</keyword>
<reference evidence="3" key="1">
    <citation type="submission" date="2018-12" db="EMBL/GenBank/DDBJ databases">
        <title>Tengunoibacter tsumagoiensis gen. nov., sp. nov., Dictyobacter kobayashii sp. nov., D. alpinus sp. nov., and D. joshuensis sp. nov. and description of Dictyobacteraceae fam. nov. within the order Ktedonobacterales isolated from Tengu-no-mugimeshi.</title>
        <authorList>
            <person name="Wang C.M."/>
            <person name="Zheng Y."/>
            <person name="Sakai Y."/>
            <person name="Toyoda A."/>
            <person name="Minakuchi Y."/>
            <person name="Abe K."/>
            <person name="Yokota A."/>
            <person name="Yabe S."/>
        </authorList>
    </citation>
    <scope>NUCLEOTIDE SEQUENCE [LARGE SCALE GENOMIC DNA]</scope>
    <source>
        <strain evidence="3">Uno11</strain>
    </source>
</reference>
<feature type="transmembrane region" description="Helical" evidence="1">
    <location>
        <begin position="157"/>
        <end position="175"/>
    </location>
</feature>
<sequence length="229" mass="25067">MILSTQHAEQTAAASSLPAYRRVQNRLLAICILLAPLTLTVYLMTWINVNAHGSSLDYSQSIAALGPVLNYIHMISGILATIFLPLGFLGMALLGMKRAPWLATISAIFALVGWAPFGAIISLDILAYDVARVGSMPQLVTLWGQFNGDPFIMTYQYIYIVGHMISAILLGILLGRTRLIPVWTAWAFALSSPVTMLLFAFHQVPQLVWIVCVLFIIGAVPAALALWRQ</sequence>
<feature type="transmembrane region" description="Helical" evidence="1">
    <location>
        <begin position="207"/>
        <end position="227"/>
    </location>
</feature>
<dbReference type="RefSeq" id="WP_126552416.1">
    <property type="nucleotide sequence ID" value="NZ_BIFS01000001.1"/>
</dbReference>
<protein>
    <recommendedName>
        <fullName evidence="4">DUF4386 domain-containing protein</fullName>
    </recommendedName>
</protein>